<reference evidence="2 3" key="1">
    <citation type="submission" date="2020-08" db="EMBL/GenBank/DDBJ databases">
        <title>Genomic Encyclopedia of Type Strains, Phase IV (KMG-IV): sequencing the most valuable type-strain genomes for metagenomic binning, comparative biology and taxonomic classification.</title>
        <authorList>
            <person name="Goeker M."/>
        </authorList>
    </citation>
    <scope>NUCLEOTIDE SEQUENCE [LARGE SCALE GENOMIC DNA]</scope>
    <source>
        <strain evidence="2 3">DSM 102189</strain>
    </source>
</reference>
<dbReference type="Proteomes" id="UP000538147">
    <property type="component" value="Unassembled WGS sequence"/>
</dbReference>
<dbReference type="AlphaFoldDB" id="A0A841KZT7"/>
<comment type="caution">
    <text evidence="2">The sequence shown here is derived from an EMBL/GenBank/DDBJ whole genome shotgun (WGS) entry which is preliminary data.</text>
</comment>
<dbReference type="InterPro" id="IPR041698">
    <property type="entry name" value="Methyltransf_25"/>
</dbReference>
<keyword evidence="3" id="KW-1185">Reference proteome</keyword>
<dbReference type="PANTHER" id="PTHR43591">
    <property type="entry name" value="METHYLTRANSFERASE"/>
    <property type="match status" value="1"/>
</dbReference>
<accession>A0A841KZT7</accession>
<dbReference type="GO" id="GO:0008168">
    <property type="term" value="F:methyltransferase activity"/>
    <property type="evidence" value="ECO:0007669"/>
    <property type="project" value="UniProtKB-KW"/>
</dbReference>
<dbReference type="GO" id="GO:0032259">
    <property type="term" value="P:methylation"/>
    <property type="evidence" value="ECO:0007669"/>
    <property type="project" value="UniProtKB-KW"/>
</dbReference>
<proteinExistence type="predicted"/>
<dbReference type="PANTHER" id="PTHR43591:SF57">
    <property type="entry name" value="METHYLTRANSFERASE DOMAIN-CONTAINING PROTEIN-RELATED"/>
    <property type="match status" value="1"/>
</dbReference>
<dbReference type="Gene3D" id="3.40.50.150">
    <property type="entry name" value="Vaccinia Virus protein VP39"/>
    <property type="match status" value="1"/>
</dbReference>
<keyword evidence="2" id="KW-0808">Transferase</keyword>
<organism evidence="2 3">
    <name type="scientific">Polymorphobacter multimanifer</name>
    <dbReference type="NCBI Taxonomy" id="1070431"/>
    <lineage>
        <taxon>Bacteria</taxon>
        <taxon>Pseudomonadati</taxon>
        <taxon>Pseudomonadota</taxon>
        <taxon>Alphaproteobacteria</taxon>
        <taxon>Sphingomonadales</taxon>
        <taxon>Sphingosinicellaceae</taxon>
        <taxon>Polymorphobacter</taxon>
    </lineage>
</organism>
<evidence type="ECO:0000313" key="3">
    <source>
        <dbReference type="Proteomes" id="UP000538147"/>
    </source>
</evidence>
<dbReference type="Pfam" id="PF13649">
    <property type="entry name" value="Methyltransf_25"/>
    <property type="match status" value="1"/>
</dbReference>
<protein>
    <submittedName>
        <fullName evidence="2">Ubiquinone/menaquinone biosynthesis C-methylase UbiE</fullName>
    </submittedName>
</protein>
<dbReference type="InterPro" id="IPR029063">
    <property type="entry name" value="SAM-dependent_MTases_sf"/>
</dbReference>
<keyword evidence="2" id="KW-0489">Methyltransferase</keyword>
<sequence length="269" mass="28961">MAKRELRSIEMREFENPDHWDMAALHYEKTAHPFTARYAEFALGRVALTADSRVLDVAAGTGALALAAGRLGAQVLATDFSAGMVARIAAAAMPNVEARVMDGQALDLPDASFDAVFSIFGVIMFPDWRKGLAEMARVTRLGGCGVVATWQDHGAATFLLLGQIRRKLFPERVGLTMPEGVKALSDPGDFARELVAAGFRAPQIEEVTFDFNLDVAALAEPDTLFGMSPDWASLKDADKAAVIDEVRRMAGDQSNLPIPSTALIAIALR</sequence>
<keyword evidence="2" id="KW-0830">Ubiquinone</keyword>
<gene>
    <name evidence="2" type="ORF">FHS79_000232</name>
</gene>
<dbReference type="EMBL" id="JACIIV010000002">
    <property type="protein sequence ID" value="MBB6226079.1"/>
    <property type="molecule type" value="Genomic_DNA"/>
</dbReference>
<evidence type="ECO:0000259" key="1">
    <source>
        <dbReference type="Pfam" id="PF13649"/>
    </source>
</evidence>
<name>A0A841KZT7_9SPHN</name>
<feature type="domain" description="Methyltransferase" evidence="1">
    <location>
        <begin position="54"/>
        <end position="143"/>
    </location>
</feature>
<evidence type="ECO:0000313" key="2">
    <source>
        <dbReference type="EMBL" id="MBB6226079.1"/>
    </source>
</evidence>
<dbReference type="CDD" id="cd02440">
    <property type="entry name" value="AdoMet_MTases"/>
    <property type="match status" value="1"/>
</dbReference>
<dbReference type="SUPFAM" id="SSF53335">
    <property type="entry name" value="S-adenosyl-L-methionine-dependent methyltransferases"/>
    <property type="match status" value="1"/>
</dbReference>
<dbReference type="RefSeq" id="WP_243452565.1">
    <property type="nucleotide sequence ID" value="NZ_BMOX01000024.1"/>
</dbReference>